<name>A0A0A9A551_ARUDO</name>
<accession>A0A0A9A551</accession>
<evidence type="ECO:0000313" key="1">
    <source>
        <dbReference type="EMBL" id="JAD46241.1"/>
    </source>
</evidence>
<protein>
    <submittedName>
        <fullName evidence="1">Uncharacterized protein</fullName>
    </submittedName>
</protein>
<proteinExistence type="predicted"/>
<sequence length="19" mass="2230">MSKKKQGPESFRNDCFEQA</sequence>
<reference evidence="1" key="2">
    <citation type="journal article" date="2015" name="Data Brief">
        <title>Shoot transcriptome of the giant reed, Arundo donax.</title>
        <authorList>
            <person name="Barrero R.A."/>
            <person name="Guerrero F.D."/>
            <person name="Moolhuijzen P."/>
            <person name="Goolsby J.A."/>
            <person name="Tidwell J."/>
            <person name="Bellgard S.E."/>
            <person name="Bellgard M.I."/>
        </authorList>
    </citation>
    <scope>NUCLEOTIDE SEQUENCE</scope>
    <source>
        <tissue evidence="1">Shoot tissue taken approximately 20 cm above the soil surface</tissue>
    </source>
</reference>
<organism evidence="1">
    <name type="scientific">Arundo donax</name>
    <name type="common">Giant reed</name>
    <name type="synonym">Donax arundinaceus</name>
    <dbReference type="NCBI Taxonomy" id="35708"/>
    <lineage>
        <taxon>Eukaryota</taxon>
        <taxon>Viridiplantae</taxon>
        <taxon>Streptophyta</taxon>
        <taxon>Embryophyta</taxon>
        <taxon>Tracheophyta</taxon>
        <taxon>Spermatophyta</taxon>
        <taxon>Magnoliopsida</taxon>
        <taxon>Liliopsida</taxon>
        <taxon>Poales</taxon>
        <taxon>Poaceae</taxon>
        <taxon>PACMAD clade</taxon>
        <taxon>Arundinoideae</taxon>
        <taxon>Arundineae</taxon>
        <taxon>Arundo</taxon>
    </lineage>
</organism>
<dbReference type="EMBL" id="GBRH01251654">
    <property type="protein sequence ID" value="JAD46241.1"/>
    <property type="molecule type" value="Transcribed_RNA"/>
</dbReference>
<reference evidence="1" key="1">
    <citation type="submission" date="2014-09" db="EMBL/GenBank/DDBJ databases">
        <authorList>
            <person name="Magalhaes I.L.F."/>
            <person name="Oliveira U."/>
            <person name="Santos F.R."/>
            <person name="Vidigal T.H.D.A."/>
            <person name="Brescovit A.D."/>
            <person name="Santos A.J."/>
        </authorList>
    </citation>
    <scope>NUCLEOTIDE SEQUENCE</scope>
    <source>
        <tissue evidence="1">Shoot tissue taken approximately 20 cm above the soil surface</tissue>
    </source>
</reference>
<dbReference type="AlphaFoldDB" id="A0A0A9A551"/>